<reference evidence="1" key="1">
    <citation type="submission" date="2020-08" db="EMBL/GenBank/DDBJ databases">
        <title>Genome public.</title>
        <authorList>
            <person name="Liu C."/>
            <person name="Sun Q."/>
        </authorList>
    </citation>
    <scope>NUCLEOTIDE SEQUENCE</scope>
    <source>
        <strain evidence="1">NSJ-28</strain>
    </source>
</reference>
<dbReference type="AlphaFoldDB" id="A0A923RY93"/>
<dbReference type="RefSeq" id="WP_054327110.1">
    <property type="nucleotide sequence ID" value="NZ_JACOPL010000005.1"/>
</dbReference>
<gene>
    <name evidence="1" type="ORF">H8S45_06545</name>
</gene>
<comment type="caution">
    <text evidence="1">The sequence shown here is derived from an EMBL/GenBank/DDBJ whole genome shotgun (WGS) entry which is preliminary data.</text>
</comment>
<evidence type="ECO:0000313" key="1">
    <source>
        <dbReference type="EMBL" id="MBC5725115.1"/>
    </source>
</evidence>
<evidence type="ECO:0000313" key="2">
    <source>
        <dbReference type="Proteomes" id="UP000606499"/>
    </source>
</evidence>
<name>A0A923RY93_9FIRM</name>
<dbReference type="Proteomes" id="UP000606499">
    <property type="component" value="Unassembled WGS sequence"/>
</dbReference>
<sequence length="123" mass="13928">MNAQAQQLLTQLRRRYTALSETLDLTVQLGESLDRGDRTSFGLLLTMRQESILRLQASDQAIHTLCASLSDDMHQKWQALLDGGLPEDEEGQLLARQMAQNRQLLDRLLPLNQRLEQGLSTRG</sequence>
<dbReference type="EMBL" id="JACOPL010000005">
    <property type="protein sequence ID" value="MBC5725115.1"/>
    <property type="molecule type" value="Genomic_DNA"/>
</dbReference>
<organism evidence="1 2">
    <name type="scientific">Agathobaculum faecis</name>
    <dbReference type="NCBI Taxonomy" id="2763013"/>
    <lineage>
        <taxon>Bacteria</taxon>
        <taxon>Bacillati</taxon>
        <taxon>Bacillota</taxon>
        <taxon>Clostridia</taxon>
        <taxon>Eubacteriales</taxon>
        <taxon>Butyricicoccaceae</taxon>
        <taxon>Agathobaculum</taxon>
    </lineage>
</organism>
<accession>A0A923RY93</accession>
<proteinExistence type="predicted"/>
<protein>
    <submittedName>
        <fullName evidence="1">Uncharacterized protein</fullName>
    </submittedName>
</protein>
<keyword evidence="2" id="KW-1185">Reference proteome</keyword>